<dbReference type="PANTHER" id="PTHR33090">
    <property type="entry name" value="DUF3774 DOMAIN PROTEIN-RELATED"/>
    <property type="match status" value="1"/>
</dbReference>
<name>A0A9W7HVV2_HIBTR</name>
<organism evidence="1 2">
    <name type="scientific">Hibiscus trionum</name>
    <name type="common">Flower of an hour</name>
    <dbReference type="NCBI Taxonomy" id="183268"/>
    <lineage>
        <taxon>Eukaryota</taxon>
        <taxon>Viridiplantae</taxon>
        <taxon>Streptophyta</taxon>
        <taxon>Embryophyta</taxon>
        <taxon>Tracheophyta</taxon>
        <taxon>Spermatophyta</taxon>
        <taxon>Magnoliopsida</taxon>
        <taxon>eudicotyledons</taxon>
        <taxon>Gunneridae</taxon>
        <taxon>Pentapetalae</taxon>
        <taxon>rosids</taxon>
        <taxon>malvids</taxon>
        <taxon>Malvales</taxon>
        <taxon>Malvaceae</taxon>
        <taxon>Malvoideae</taxon>
        <taxon>Hibiscus</taxon>
    </lineage>
</organism>
<proteinExistence type="predicted"/>
<keyword evidence="2" id="KW-1185">Reference proteome</keyword>
<reference evidence="1" key="1">
    <citation type="submission" date="2023-05" db="EMBL/GenBank/DDBJ databases">
        <title>Genome and transcriptome analyses reveal genes involved in the formation of fine ridges on petal epidermal cells in Hibiscus trionum.</title>
        <authorList>
            <person name="Koshimizu S."/>
            <person name="Masuda S."/>
            <person name="Ishii T."/>
            <person name="Shirasu K."/>
            <person name="Hoshino A."/>
            <person name="Arita M."/>
        </authorList>
    </citation>
    <scope>NUCLEOTIDE SEQUENCE</scope>
    <source>
        <strain evidence="1">Hamamatsu line</strain>
    </source>
</reference>
<gene>
    <name evidence="1" type="ORF">HRI_002199700</name>
</gene>
<dbReference type="Pfam" id="PF12609">
    <property type="entry name" value="DUF3774"/>
    <property type="match status" value="1"/>
</dbReference>
<protein>
    <submittedName>
        <fullName evidence="1">Wound-induced polypeptide 3</fullName>
    </submittedName>
</protein>
<dbReference type="AlphaFoldDB" id="A0A9W7HVV2"/>
<dbReference type="OrthoDB" id="691528at2759"/>
<comment type="caution">
    <text evidence="1">The sequence shown here is derived from an EMBL/GenBank/DDBJ whole genome shotgun (WGS) entry which is preliminary data.</text>
</comment>
<evidence type="ECO:0000313" key="2">
    <source>
        <dbReference type="Proteomes" id="UP001165190"/>
    </source>
</evidence>
<accession>A0A9W7HVV2</accession>
<evidence type="ECO:0000313" key="1">
    <source>
        <dbReference type="EMBL" id="GMI85304.1"/>
    </source>
</evidence>
<dbReference type="Proteomes" id="UP001165190">
    <property type="component" value="Unassembled WGS sequence"/>
</dbReference>
<dbReference type="EMBL" id="BSYR01000020">
    <property type="protein sequence ID" value="GMI85304.1"/>
    <property type="molecule type" value="Genomic_DNA"/>
</dbReference>
<dbReference type="InterPro" id="IPR022251">
    <property type="entry name" value="DUF3774_wound-induced"/>
</dbReference>
<sequence length="98" mass="11175">MSAPKRAWIVAASIYAVEALKDQGICRWNYTLRLAKNNLNRSYSSLRSEARSEARSEVSSTTARAMSGKIREEKMMKPEKSMKKVMELNSWGPSTIRF</sequence>